<evidence type="ECO:0000259" key="4">
    <source>
        <dbReference type="Pfam" id="PF01425"/>
    </source>
</evidence>
<dbReference type="InterPro" id="IPR023631">
    <property type="entry name" value="Amidase_dom"/>
</dbReference>
<dbReference type="PIRSF" id="PIRSF001221">
    <property type="entry name" value="Amidase_fungi"/>
    <property type="match status" value="1"/>
</dbReference>
<evidence type="ECO:0000256" key="3">
    <source>
        <dbReference type="PIRSR" id="PIRSR001221-1"/>
    </source>
</evidence>
<dbReference type="PROSITE" id="PS00571">
    <property type="entry name" value="AMIDASES"/>
    <property type="match status" value="1"/>
</dbReference>
<dbReference type="PANTHER" id="PTHR45847:SF6">
    <property type="entry name" value="FATTY ACID AMIDE HYDROLASE"/>
    <property type="match status" value="1"/>
</dbReference>
<evidence type="ECO:0000256" key="1">
    <source>
        <dbReference type="ARBA" id="ARBA00009199"/>
    </source>
</evidence>
<dbReference type="GO" id="GO:0017064">
    <property type="term" value="F:fatty acid amide hydrolase activity"/>
    <property type="evidence" value="ECO:0007669"/>
    <property type="project" value="TreeGrafter"/>
</dbReference>
<reference evidence="5" key="1">
    <citation type="submission" date="2016-06" db="UniProtKB">
        <authorList>
            <consortium name="WormBaseParasite"/>
        </authorList>
    </citation>
    <scope>IDENTIFICATION</scope>
</reference>
<feature type="domain" description="Amidase" evidence="4">
    <location>
        <begin position="11"/>
        <end position="463"/>
    </location>
</feature>
<dbReference type="PANTHER" id="PTHR45847">
    <property type="entry name" value="FATTY ACID AMIDE HYDROLASE"/>
    <property type="match status" value="1"/>
</dbReference>
<dbReference type="InterPro" id="IPR052096">
    <property type="entry name" value="Endocannabinoid_amidase"/>
</dbReference>
<dbReference type="GO" id="GO:0004040">
    <property type="term" value="F:amidase activity"/>
    <property type="evidence" value="ECO:0007669"/>
    <property type="project" value="TreeGrafter"/>
</dbReference>
<dbReference type="SUPFAM" id="SSF75304">
    <property type="entry name" value="Amidase signature (AS) enzymes"/>
    <property type="match status" value="1"/>
</dbReference>
<feature type="active site" description="Charge relay system" evidence="3">
    <location>
        <position position="63"/>
    </location>
</feature>
<evidence type="ECO:0000313" key="5">
    <source>
        <dbReference type="WBParaSite" id="SBAD_0000677001-mRNA-1"/>
    </source>
</evidence>
<accession>A0A183ISB9</accession>
<organism evidence="5">
    <name type="scientific">Soboliphyme baturini</name>
    <dbReference type="NCBI Taxonomy" id="241478"/>
    <lineage>
        <taxon>Eukaryota</taxon>
        <taxon>Metazoa</taxon>
        <taxon>Ecdysozoa</taxon>
        <taxon>Nematoda</taxon>
        <taxon>Enoplea</taxon>
        <taxon>Dorylaimia</taxon>
        <taxon>Dioctophymatida</taxon>
        <taxon>Dioctophymatoidea</taxon>
        <taxon>Soboliphymatidae</taxon>
        <taxon>Soboliphyme</taxon>
    </lineage>
</organism>
<comment type="similarity">
    <text evidence="1">Belongs to the amidase family.</text>
</comment>
<name>A0A183ISB9_9BILA</name>
<dbReference type="Pfam" id="PF01425">
    <property type="entry name" value="Amidase"/>
    <property type="match status" value="1"/>
</dbReference>
<dbReference type="InterPro" id="IPR020556">
    <property type="entry name" value="Amidase_CS"/>
</dbReference>
<dbReference type="GO" id="GO:0009062">
    <property type="term" value="P:fatty acid catabolic process"/>
    <property type="evidence" value="ECO:0007669"/>
    <property type="project" value="TreeGrafter"/>
</dbReference>
<protein>
    <submittedName>
        <fullName evidence="5">Amidase domain-containing protein</fullName>
    </submittedName>
</protein>
<dbReference type="Gene3D" id="3.90.1300.10">
    <property type="entry name" value="Amidase signature (AS) domain"/>
    <property type="match status" value="1"/>
</dbReference>
<keyword evidence="2" id="KW-0378">Hydrolase</keyword>
<feature type="active site" description="Charge relay system" evidence="3">
    <location>
        <position position="138"/>
    </location>
</feature>
<dbReference type="AlphaFoldDB" id="A0A183ISB9"/>
<proteinExistence type="inferred from homology"/>
<evidence type="ECO:0000256" key="2">
    <source>
        <dbReference type="ARBA" id="ARBA00022801"/>
    </source>
</evidence>
<dbReference type="WBParaSite" id="SBAD_0000677001-mRNA-1">
    <property type="protein sequence ID" value="SBAD_0000677001-mRNA-1"/>
    <property type="gene ID" value="SBAD_0000677001"/>
</dbReference>
<sequence length="508" mass="55643">LQTEKISASQAVSAYRWKAFQIQTRFNCVIEFVREAVTMAQDLDNCFRGMKKPPLFGVPFSVKENFHMKGYDCTSGLGKNIGLPMSDDSSLVAHLQFLGAVPIVRTNVPQTLLSFTCSNPIFGETLNPHNATRSAGGSSGGEACLIASGGCPFGIGSDLAGSLRIPAHFSGIASLKPTCERLKVTGTEPGIPGTSRIVIGYGFMAKDVSTLVTLFEAVLQPSYFERVPNTVPLPFHAYQSDSTKQLRIGFCHSDGWFPAVPAVQRAIADVIVALNEVPNILLVPFKIPEPAKALQLALKAVMVDNGKWWLRRMSQEPVDSSLKVIKLPIQLRLASLKAYMANVSDVRETFSDIDEYVTLFTKAWKENDMQALICPPFPFPAVAAKYTSFLSSACFSTVLFNMLNFPAGVVPVTEVTENDEADMLTYSLKFISPYVVQSAMKGSVGLPVGVQVVTLPFQEELCLALRLETKESKDRWLNVLWFIASNTADGKTNAFHYIDRSIISAQKK</sequence>
<feature type="active site" description="Acyl-ester intermediate" evidence="3">
    <location>
        <position position="162"/>
    </location>
</feature>
<dbReference type="InterPro" id="IPR036928">
    <property type="entry name" value="AS_sf"/>
</dbReference>